<dbReference type="SMART" id="SM00301">
    <property type="entry name" value="DM"/>
    <property type="match status" value="1"/>
</dbReference>
<dbReference type="GO" id="GO:0046872">
    <property type="term" value="F:metal ion binding"/>
    <property type="evidence" value="ECO:0007669"/>
    <property type="project" value="UniProtKB-KW"/>
</dbReference>
<feature type="compositionally biased region" description="Pro residues" evidence="7">
    <location>
        <begin position="220"/>
        <end position="230"/>
    </location>
</feature>
<comment type="subcellular location">
    <subcellularLocation>
        <location evidence="6">Nucleus</location>
    </subcellularLocation>
</comment>
<feature type="compositionally biased region" description="Basic and acidic residues" evidence="7">
    <location>
        <begin position="96"/>
        <end position="117"/>
    </location>
</feature>
<dbReference type="Pfam" id="PF00751">
    <property type="entry name" value="DM"/>
    <property type="match status" value="1"/>
</dbReference>
<feature type="compositionally biased region" description="Basic and acidic residues" evidence="7">
    <location>
        <begin position="64"/>
        <end position="78"/>
    </location>
</feature>
<name>A0AAV9SKQ1_9TELE</name>
<dbReference type="InterPro" id="IPR036407">
    <property type="entry name" value="DM_DNA-bd_sf"/>
</dbReference>
<dbReference type="PROSITE" id="PS40000">
    <property type="entry name" value="DM_1"/>
    <property type="match status" value="1"/>
</dbReference>
<keyword evidence="2 6" id="KW-0479">Metal-binding</keyword>
<dbReference type="GO" id="GO:0005634">
    <property type="term" value="C:nucleus"/>
    <property type="evidence" value="ECO:0007669"/>
    <property type="project" value="UniProtKB-SubCell"/>
</dbReference>
<evidence type="ECO:0000259" key="8">
    <source>
        <dbReference type="PROSITE" id="PS50809"/>
    </source>
</evidence>
<dbReference type="GO" id="GO:0000981">
    <property type="term" value="F:DNA-binding transcription factor activity, RNA polymerase II-specific"/>
    <property type="evidence" value="ECO:0007669"/>
    <property type="project" value="TreeGrafter"/>
</dbReference>
<keyword evidence="4 6" id="KW-0238">DNA-binding</keyword>
<feature type="domain" description="DM" evidence="8">
    <location>
        <begin position="13"/>
        <end position="60"/>
    </location>
</feature>
<sequence>MMTTMSEPRQPNCSRCRHHGIITRKKGHSRCCPFSGCRCWKCGLLTQRAQVKALHRKLSRTRKHVENPDKRPGPRTTEEPAASAGPRDPESLDPEGWSHRHDPKGEPESGSHSRDAPDALVHVGDSGQPAALPQLLSPIMTFSSGSFPSSPDLLLHLPYLSPVPAGLYDGLCRPLMTPHILQGVMSYPPPAEVRPQGSYTVWKNLQKDCRLVFFPLHPPPPPPDGFPESPPAASAHKYRA</sequence>
<organism evidence="9 10">
    <name type="scientific">Crenichthys baileyi</name>
    <name type="common">White River springfish</name>
    <dbReference type="NCBI Taxonomy" id="28760"/>
    <lineage>
        <taxon>Eukaryota</taxon>
        <taxon>Metazoa</taxon>
        <taxon>Chordata</taxon>
        <taxon>Craniata</taxon>
        <taxon>Vertebrata</taxon>
        <taxon>Euteleostomi</taxon>
        <taxon>Actinopterygii</taxon>
        <taxon>Neopterygii</taxon>
        <taxon>Teleostei</taxon>
        <taxon>Neoteleostei</taxon>
        <taxon>Acanthomorphata</taxon>
        <taxon>Ovalentaria</taxon>
        <taxon>Atherinomorphae</taxon>
        <taxon>Cyprinodontiformes</taxon>
        <taxon>Goodeidae</taxon>
        <taxon>Crenichthys</taxon>
    </lineage>
</organism>
<evidence type="ECO:0000256" key="5">
    <source>
        <dbReference type="ARBA" id="ARBA00023242"/>
    </source>
</evidence>
<dbReference type="AlphaFoldDB" id="A0AAV9SKQ1"/>
<keyword evidence="5 6" id="KW-0539">Nucleus</keyword>
<comment type="caution">
    <text evidence="9">The sequence shown here is derived from an EMBL/GenBank/DDBJ whole genome shotgun (WGS) entry which is preliminary data.</text>
</comment>
<comment type="similarity">
    <text evidence="1">Belongs to the DMRT family.</text>
</comment>
<dbReference type="GO" id="GO:0000978">
    <property type="term" value="F:RNA polymerase II cis-regulatory region sequence-specific DNA binding"/>
    <property type="evidence" value="ECO:0007669"/>
    <property type="project" value="TreeGrafter"/>
</dbReference>
<evidence type="ECO:0000256" key="1">
    <source>
        <dbReference type="ARBA" id="ARBA00006834"/>
    </source>
</evidence>
<evidence type="ECO:0000256" key="6">
    <source>
        <dbReference type="PROSITE-ProRule" id="PRU00070"/>
    </source>
</evidence>
<accession>A0AAV9SKQ1</accession>
<feature type="DNA-binding region" description="DM" evidence="6">
    <location>
        <begin position="13"/>
        <end position="60"/>
    </location>
</feature>
<dbReference type="SUPFAM" id="SSF82927">
    <property type="entry name" value="Cysteine-rich DNA binding domain, (DM domain)"/>
    <property type="match status" value="1"/>
</dbReference>
<dbReference type="PANTHER" id="PTHR12322">
    <property type="entry name" value="DOUBLESEX AND MAB-3 RELATED TRANSCRIPTION FACTOR DMRT"/>
    <property type="match status" value="1"/>
</dbReference>
<dbReference type="InterPro" id="IPR001275">
    <property type="entry name" value="DM_DNA-bd"/>
</dbReference>
<proteinExistence type="inferred from homology"/>
<evidence type="ECO:0000313" key="10">
    <source>
        <dbReference type="Proteomes" id="UP001311232"/>
    </source>
</evidence>
<dbReference type="Gene3D" id="4.10.1040.10">
    <property type="entry name" value="DM DNA-binding domain"/>
    <property type="match status" value="1"/>
</dbReference>
<reference evidence="9 10" key="1">
    <citation type="submission" date="2021-06" db="EMBL/GenBank/DDBJ databases">
        <authorList>
            <person name="Palmer J.M."/>
        </authorList>
    </citation>
    <scope>NUCLEOTIDE SEQUENCE [LARGE SCALE GENOMIC DNA]</scope>
    <source>
        <strain evidence="9 10">MEX-2019</strain>
        <tissue evidence="9">Muscle</tissue>
    </source>
</reference>
<dbReference type="Proteomes" id="UP001311232">
    <property type="component" value="Unassembled WGS sequence"/>
</dbReference>
<evidence type="ECO:0000313" key="9">
    <source>
        <dbReference type="EMBL" id="KAK5621852.1"/>
    </source>
</evidence>
<evidence type="ECO:0000256" key="7">
    <source>
        <dbReference type="SAM" id="MobiDB-lite"/>
    </source>
</evidence>
<dbReference type="PROSITE" id="PS50809">
    <property type="entry name" value="DM_2"/>
    <property type="match status" value="1"/>
</dbReference>
<protein>
    <recommendedName>
        <fullName evidence="8">DM domain-containing protein</fullName>
    </recommendedName>
</protein>
<keyword evidence="10" id="KW-1185">Reference proteome</keyword>
<dbReference type="PANTHER" id="PTHR12322:SF53">
    <property type="entry name" value="DOUBLESEX-MAB RELATED 11E"/>
    <property type="match status" value="1"/>
</dbReference>
<keyword evidence="3 6" id="KW-0862">Zinc</keyword>
<dbReference type="EMBL" id="JAHHUM010000292">
    <property type="protein sequence ID" value="KAK5621852.1"/>
    <property type="molecule type" value="Genomic_DNA"/>
</dbReference>
<evidence type="ECO:0000256" key="2">
    <source>
        <dbReference type="ARBA" id="ARBA00022723"/>
    </source>
</evidence>
<dbReference type="GO" id="GO:0007548">
    <property type="term" value="P:sex differentiation"/>
    <property type="evidence" value="ECO:0007669"/>
    <property type="project" value="TreeGrafter"/>
</dbReference>
<feature type="region of interest" description="Disordered" evidence="7">
    <location>
        <begin position="55"/>
        <end position="127"/>
    </location>
</feature>
<gene>
    <name evidence="9" type="ORF">CRENBAI_011440</name>
</gene>
<evidence type="ECO:0000256" key="4">
    <source>
        <dbReference type="ARBA" id="ARBA00023125"/>
    </source>
</evidence>
<dbReference type="InterPro" id="IPR026607">
    <property type="entry name" value="DMRT"/>
</dbReference>
<feature type="region of interest" description="Disordered" evidence="7">
    <location>
        <begin position="220"/>
        <end position="240"/>
    </location>
</feature>
<evidence type="ECO:0000256" key="3">
    <source>
        <dbReference type="ARBA" id="ARBA00022833"/>
    </source>
</evidence>